<dbReference type="CDD" id="cd00199">
    <property type="entry name" value="WAP"/>
    <property type="match status" value="1"/>
</dbReference>
<evidence type="ECO:0000259" key="2">
    <source>
        <dbReference type="PROSITE" id="PS51390"/>
    </source>
</evidence>
<keyword evidence="4" id="KW-1185">Reference proteome</keyword>
<dbReference type="SMART" id="SM00217">
    <property type="entry name" value="WAP"/>
    <property type="match status" value="1"/>
</dbReference>
<dbReference type="Proteomes" id="UP000218231">
    <property type="component" value="Unassembled WGS sequence"/>
</dbReference>
<dbReference type="PANTHER" id="PTHR14131">
    <property type="entry name" value="ANOSMIN"/>
    <property type="match status" value="1"/>
</dbReference>
<gene>
    <name evidence="3" type="ORF">WR25_13255</name>
</gene>
<feature type="domain" description="Fibronectin type-III" evidence="1">
    <location>
        <begin position="100"/>
        <end position="205"/>
    </location>
</feature>
<organism evidence="3 4">
    <name type="scientific">Diploscapter pachys</name>
    <dbReference type="NCBI Taxonomy" id="2018661"/>
    <lineage>
        <taxon>Eukaryota</taxon>
        <taxon>Metazoa</taxon>
        <taxon>Ecdysozoa</taxon>
        <taxon>Nematoda</taxon>
        <taxon>Chromadorea</taxon>
        <taxon>Rhabditida</taxon>
        <taxon>Rhabditina</taxon>
        <taxon>Rhabditomorpha</taxon>
        <taxon>Rhabditoidea</taxon>
        <taxon>Rhabditidae</taxon>
        <taxon>Diploscapter</taxon>
    </lineage>
</organism>
<dbReference type="Gene3D" id="4.10.75.10">
    <property type="entry name" value="Elafin-like"/>
    <property type="match status" value="1"/>
</dbReference>
<dbReference type="GO" id="GO:0030182">
    <property type="term" value="P:neuron differentiation"/>
    <property type="evidence" value="ECO:0007669"/>
    <property type="project" value="TreeGrafter"/>
</dbReference>
<dbReference type="GO" id="GO:0030414">
    <property type="term" value="F:peptidase inhibitor activity"/>
    <property type="evidence" value="ECO:0007669"/>
    <property type="project" value="InterPro"/>
</dbReference>
<evidence type="ECO:0000313" key="3">
    <source>
        <dbReference type="EMBL" id="PAV90578.1"/>
    </source>
</evidence>
<feature type="domain" description="WAP" evidence="2">
    <location>
        <begin position="40"/>
        <end position="87"/>
    </location>
</feature>
<evidence type="ECO:0000259" key="1">
    <source>
        <dbReference type="PROSITE" id="PS50853"/>
    </source>
</evidence>
<accession>A0A2A2LWP2</accession>
<dbReference type="InterPro" id="IPR008197">
    <property type="entry name" value="WAP_dom"/>
</dbReference>
<comment type="caution">
    <text evidence="3">The sequence shown here is derived from an EMBL/GenBank/DDBJ whole genome shotgun (WGS) entry which is preliminary data.</text>
</comment>
<dbReference type="PANTHER" id="PTHR14131:SF5">
    <property type="entry name" value="ANOSMIN-1"/>
    <property type="match status" value="1"/>
</dbReference>
<evidence type="ECO:0008006" key="5">
    <source>
        <dbReference type="Google" id="ProtNLM"/>
    </source>
</evidence>
<dbReference type="Pfam" id="PF00095">
    <property type="entry name" value="WAP"/>
    <property type="match status" value="1"/>
</dbReference>
<dbReference type="GO" id="GO:0009986">
    <property type="term" value="C:cell surface"/>
    <property type="evidence" value="ECO:0007669"/>
    <property type="project" value="TreeGrafter"/>
</dbReference>
<dbReference type="SUPFAM" id="SSF49265">
    <property type="entry name" value="Fibronectin type III"/>
    <property type="match status" value="1"/>
</dbReference>
<dbReference type="STRING" id="2018661.A0A2A2LWP2"/>
<dbReference type="OrthoDB" id="4473401at2759"/>
<proteinExistence type="predicted"/>
<dbReference type="GO" id="GO:0005576">
    <property type="term" value="C:extracellular region"/>
    <property type="evidence" value="ECO:0007669"/>
    <property type="project" value="InterPro"/>
</dbReference>
<dbReference type="InterPro" id="IPR042447">
    <property type="entry name" value="Anosmin-1"/>
</dbReference>
<dbReference type="PROSITE" id="PS51390">
    <property type="entry name" value="WAP"/>
    <property type="match status" value="1"/>
</dbReference>
<dbReference type="InterPro" id="IPR013783">
    <property type="entry name" value="Ig-like_fold"/>
</dbReference>
<dbReference type="EMBL" id="LIAE01006366">
    <property type="protein sequence ID" value="PAV90578.1"/>
    <property type="molecule type" value="Genomic_DNA"/>
</dbReference>
<evidence type="ECO:0000313" key="4">
    <source>
        <dbReference type="Proteomes" id="UP000218231"/>
    </source>
</evidence>
<dbReference type="CDD" id="cd00063">
    <property type="entry name" value="FN3"/>
    <property type="match status" value="1"/>
</dbReference>
<dbReference type="InterPro" id="IPR003961">
    <property type="entry name" value="FN3_dom"/>
</dbReference>
<dbReference type="SUPFAM" id="SSF57256">
    <property type="entry name" value="Elafin-like"/>
    <property type="match status" value="1"/>
</dbReference>
<dbReference type="InterPro" id="IPR036645">
    <property type="entry name" value="Elafin-like_sf"/>
</dbReference>
<dbReference type="PROSITE" id="PS50853">
    <property type="entry name" value="FN3"/>
    <property type="match status" value="1"/>
</dbReference>
<dbReference type="InterPro" id="IPR036116">
    <property type="entry name" value="FN3_sf"/>
</dbReference>
<name>A0A2A2LWP2_9BILA</name>
<dbReference type="AlphaFoldDB" id="A0A2A2LWP2"/>
<protein>
    <recommendedName>
        <fullName evidence="5">WAP domain-containing protein</fullName>
    </recommendedName>
</protein>
<dbReference type="Gene3D" id="2.60.40.10">
    <property type="entry name" value="Immunoglobulins"/>
    <property type="match status" value="2"/>
</dbReference>
<reference evidence="3 4" key="1">
    <citation type="journal article" date="2017" name="Curr. Biol.">
        <title>Genome architecture and evolution of a unichromosomal asexual nematode.</title>
        <authorList>
            <person name="Fradin H."/>
            <person name="Zegar C."/>
            <person name="Gutwein M."/>
            <person name="Lucas J."/>
            <person name="Kovtun M."/>
            <person name="Corcoran D."/>
            <person name="Baugh L.R."/>
            <person name="Kiontke K."/>
            <person name="Gunsalus K."/>
            <person name="Fitch D.H."/>
            <person name="Piano F."/>
        </authorList>
    </citation>
    <scope>NUCLEOTIDE SEQUENCE [LARGE SCALE GENOMIC DNA]</scope>
    <source>
        <strain evidence="3">PF1309</strain>
    </source>
</reference>
<sequence>MCTFPCRWPFIDTTRCRSICQNSTNLTACDESCEYLREIYDEKPGNCPRIENLSNYECSALCTRDGDCADTEKCCTYGCSRKCVKPNNSKIPLEANLLPLPRNIAINERKRKRSIIIKWDVGKMTKQQLSSSAHIFLIQWRWGLSKDEKLMTEWQTVAVKTKPSAILKHLLSPGRYYQFRIAAVSVFGSLGYSKPSDPFKISKEPKAPSIPRELSLGSSRLTPVGLWNQVVQWVPPLSDLPIKNYEVSWARINKKEVEALDRLIKGHQDKRSLDDHDGVAHNFTAKDRNSALLPGHLTHIEISGLIPESAYIVEIHASVDSSEGELHGENGIITIQTLPLNPEKMAQDRLIPIPTSTQLPNSVIHTTTAQIDLIEPYYHSRIPFHNERESFQAENDVDEEFMEVFPGGEIVELPLESSYDFKNTVNLPVLIFSSLFAIIFMGLLEP</sequence>